<dbReference type="GO" id="GO:0000028">
    <property type="term" value="P:ribosomal small subunit assembly"/>
    <property type="evidence" value="ECO:0007669"/>
    <property type="project" value="TreeGrafter"/>
</dbReference>
<dbReference type="FunFam" id="3.30.860.10:FF:000001">
    <property type="entry name" value="30S ribosomal protein S19"/>
    <property type="match status" value="1"/>
</dbReference>
<gene>
    <name evidence="7" type="primary">rpsS</name>
    <name evidence="10" type="ORF">CEN89_68</name>
</gene>
<dbReference type="GO" id="GO:0005737">
    <property type="term" value="C:cytoplasm"/>
    <property type="evidence" value="ECO:0007669"/>
    <property type="project" value="UniProtKB-ARBA"/>
</dbReference>
<protein>
    <recommendedName>
        <fullName evidence="6 7">Small ribosomal subunit protein uS19</fullName>
    </recommendedName>
</protein>
<dbReference type="InterPro" id="IPR005732">
    <property type="entry name" value="Ribosomal_uS19_bac-type"/>
</dbReference>
<keyword evidence="2 7" id="KW-0699">rRNA-binding</keyword>
<dbReference type="InterPro" id="IPR002222">
    <property type="entry name" value="Ribosomal_uS19"/>
</dbReference>
<evidence type="ECO:0000256" key="4">
    <source>
        <dbReference type="ARBA" id="ARBA00022980"/>
    </source>
</evidence>
<organism evidence="10 11">
    <name type="scientific">Candidatus Berkelbacteria bacterium Licking1014_7</name>
    <dbReference type="NCBI Taxonomy" id="2017147"/>
    <lineage>
        <taxon>Bacteria</taxon>
        <taxon>Candidatus Berkelbacteria</taxon>
    </lineage>
</organism>
<dbReference type="AlphaFoldDB" id="A0A554LKJ5"/>
<name>A0A554LKJ5_9BACT</name>
<evidence type="ECO:0000256" key="1">
    <source>
        <dbReference type="ARBA" id="ARBA00007345"/>
    </source>
</evidence>
<comment type="caution">
    <text evidence="10">The sequence shown here is derived from an EMBL/GenBank/DDBJ whole genome shotgun (WGS) entry which is preliminary data.</text>
</comment>
<dbReference type="Gene3D" id="3.30.860.10">
    <property type="entry name" value="30s Ribosomal Protein S19, Chain A"/>
    <property type="match status" value="1"/>
</dbReference>
<dbReference type="GO" id="GO:0003735">
    <property type="term" value="F:structural constituent of ribosome"/>
    <property type="evidence" value="ECO:0007669"/>
    <property type="project" value="InterPro"/>
</dbReference>
<proteinExistence type="inferred from homology"/>
<dbReference type="NCBIfam" id="TIGR01050">
    <property type="entry name" value="rpsS_bact"/>
    <property type="match status" value="1"/>
</dbReference>
<evidence type="ECO:0000256" key="3">
    <source>
        <dbReference type="ARBA" id="ARBA00022884"/>
    </source>
</evidence>
<evidence type="ECO:0000256" key="2">
    <source>
        <dbReference type="ARBA" id="ARBA00022730"/>
    </source>
</evidence>
<reference evidence="10 11" key="1">
    <citation type="submission" date="2017-07" db="EMBL/GenBank/DDBJ databases">
        <title>Mechanisms for carbon and nitrogen cycling indicate functional differentiation within the Candidate Phyla Radiation.</title>
        <authorList>
            <person name="Danczak R.E."/>
            <person name="Johnston M.D."/>
            <person name="Kenah C."/>
            <person name="Slattery M."/>
            <person name="Wrighton K.C."/>
            <person name="Wilkins M.J."/>
        </authorList>
    </citation>
    <scope>NUCLEOTIDE SEQUENCE [LARGE SCALE GENOMIC DNA]</scope>
    <source>
        <strain evidence="10">Licking1014_7</strain>
    </source>
</reference>
<dbReference type="PANTHER" id="PTHR11880">
    <property type="entry name" value="RIBOSOMAL PROTEIN S19P FAMILY MEMBER"/>
    <property type="match status" value="1"/>
</dbReference>
<keyword evidence="4 7" id="KW-0689">Ribosomal protein</keyword>
<evidence type="ECO:0000256" key="9">
    <source>
        <dbReference type="SAM" id="MobiDB-lite"/>
    </source>
</evidence>
<dbReference type="Proteomes" id="UP000315689">
    <property type="component" value="Unassembled WGS sequence"/>
</dbReference>
<sequence>MSRSLKKGPFTDAKLLKKVKNYDGKKAIKTWSRSSTITPEMIGVEFEVHNGKHFISVKAKEEMVGHKLGEFAPTRTFKRHGGKMAKEQEQTDRIKKTEATKKSKK</sequence>
<dbReference type="EMBL" id="VMGK01000002">
    <property type="protein sequence ID" value="TSC93393.1"/>
    <property type="molecule type" value="Genomic_DNA"/>
</dbReference>
<dbReference type="InterPro" id="IPR023575">
    <property type="entry name" value="Ribosomal_uS19_SF"/>
</dbReference>
<dbReference type="PIRSF" id="PIRSF002144">
    <property type="entry name" value="Ribosomal_S19"/>
    <property type="match status" value="1"/>
</dbReference>
<dbReference type="GO" id="GO:0006412">
    <property type="term" value="P:translation"/>
    <property type="evidence" value="ECO:0007669"/>
    <property type="project" value="UniProtKB-UniRule"/>
</dbReference>
<dbReference type="GO" id="GO:0019843">
    <property type="term" value="F:rRNA binding"/>
    <property type="evidence" value="ECO:0007669"/>
    <property type="project" value="UniProtKB-UniRule"/>
</dbReference>
<accession>A0A554LKJ5</accession>
<evidence type="ECO:0000256" key="5">
    <source>
        <dbReference type="ARBA" id="ARBA00023274"/>
    </source>
</evidence>
<evidence type="ECO:0000256" key="8">
    <source>
        <dbReference type="RuleBase" id="RU003485"/>
    </source>
</evidence>
<dbReference type="PRINTS" id="PR00975">
    <property type="entry name" value="RIBOSOMALS19"/>
</dbReference>
<evidence type="ECO:0000256" key="6">
    <source>
        <dbReference type="ARBA" id="ARBA00035163"/>
    </source>
</evidence>
<evidence type="ECO:0000256" key="7">
    <source>
        <dbReference type="HAMAP-Rule" id="MF_00531"/>
    </source>
</evidence>
<dbReference type="SUPFAM" id="SSF54570">
    <property type="entry name" value="Ribosomal protein S19"/>
    <property type="match status" value="1"/>
</dbReference>
<keyword evidence="3 7" id="KW-0694">RNA-binding</keyword>
<keyword evidence="5 7" id="KW-0687">Ribonucleoprotein</keyword>
<feature type="compositionally biased region" description="Basic and acidic residues" evidence="9">
    <location>
        <begin position="84"/>
        <end position="105"/>
    </location>
</feature>
<evidence type="ECO:0000313" key="11">
    <source>
        <dbReference type="Proteomes" id="UP000315689"/>
    </source>
</evidence>
<dbReference type="PANTHER" id="PTHR11880:SF8">
    <property type="entry name" value="SMALL RIBOSOMAL SUBUNIT PROTEIN US19M"/>
    <property type="match status" value="1"/>
</dbReference>
<dbReference type="GO" id="GO:0015935">
    <property type="term" value="C:small ribosomal subunit"/>
    <property type="evidence" value="ECO:0007669"/>
    <property type="project" value="InterPro"/>
</dbReference>
<feature type="region of interest" description="Disordered" evidence="9">
    <location>
        <begin position="79"/>
        <end position="105"/>
    </location>
</feature>
<comment type="function">
    <text evidence="7">Protein S19 forms a complex with S13 that binds strongly to the 16S ribosomal RNA.</text>
</comment>
<dbReference type="Pfam" id="PF00203">
    <property type="entry name" value="Ribosomal_S19"/>
    <property type="match status" value="1"/>
</dbReference>
<evidence type="ECO:0000313" key="10">
    <source>
        <dbReference type="EMBL" id="TSC93393.1"/>
    </source>
</evidence>
<dbReference type="HAMAP" id="MF_00531">
    <property type="entry name" value="Ribosomal_uS19"/>
    <property type="match status" value="1"/>
</dbReference>
<comment type="similarity">
    <text evidence="1 7 8">Belongs to the universal ribosomal protein uS19 family.</text>
</comment>